<dbReference type="EMBL" id="JPMX01000008">
    <property type="protein sequence ID" value="KGH48303.1"/>
    <property type="molecule type" value="Genomic_DNA"/>
</dbReference>
<evidence type="ECO:0000313" key="5">
    <source>
        <dbReference type="Proteomes" id="UP000029713"/>
    </source>
</evidence>
<comment type="caution">
    <text evidence="4">The sequence shown here is derived from an EMBL/GenBank/DDBJ whole genome shotgun (WGS) entry which is preliminary data.</text>
</comment>
<dbReference type="STRING" id="1522368.IN07_02680"/>
<feature type="region of interest" description="Disordered" evidence="2">
    <location>
        <begin position="186"/>
        <end position="209"/>
    </location>
</feature>
<dbReference type="Proteomes" id="UP000029713">
    <property type="component" value="Unassembled WGS sequence"/>
</dbReference>
<keyword evidence="5" id="KW-1185">Reference proteome</keyword>
<reference evidence="4 5" key="1">
    <citation type="submission" date="2014-07" db="EMBL/GenBank/DDBJ databases">
        <title>Biosystematic studies on Modestobacter strains isolated from extreme hyper-arid desert soil and from historic building.</title>
        <authorList>
            <person name="Bukarasam K."/>
            <person name="Bull A."/>
            <person name="Girard G."/>
            <person name="van Wezel G."/>
            <person name="Goodfellow M."/>
        </authorList>
    </citation>
    <scope>NUCLEOTIDE SEQUENCE [LARGE SCALE GENOMIC DNA]</scope>
    <source>
        <strain evidence="4 5">KNN45-2b</strain>
    </source>
</reference>
<accession>A0A098YBY2</accession>
<dbReference type="InterPro" id="IPR029063">
    <property type="entry name" value="SAM-dependent_MTases_sf"/>
</dbReference>
<dbReference type="CDD" id="cd02440">
    <property type="entry name" value="AdoMet_MTases"/>
    <property type="match status" value="1"/>
</dbReference>
<dbReference type="PANTHER" id="PTHR43861">
    <property type="entry name" value="TRANS-ACONITATE 2-METHYLTRANSFERASE-RELATED"/>
    <property type="match status" value="1"/>
</dbReference>
<sequence length="209" mass="22381">MHDHQQPANDLHDHAAWEERYSAAAALWSGRVNPTLAAQAADLPPGRALDVGCGEGGDTLWLASRGWQVTGLDWSQTALDRGAAQASAAGLGDRTTWVQSDVATWQPAAAAFELVTAHFLHPEAAVRQVLVPRLAAAVAPGGTLLWVGHGYDEERAAMWGADRFATAADVLADLDLQEWDVVLAGTQPRPAGENGHHHADEVVRLRRRS</sequence>
<evidence type="ECO:0000256" key="2">
    <source>
        <dbReference type="SAM" id="MobiDB-lite"/>
    </source>
</evidence>
<gene>
    <name evidence="4" type="ORF">IN07_02680</name>
</gene>
<dbReference type="OrthoDB" id="9786503at2"/>
<dbReference type="AlphaFoldDB" id="A0A098YBY2"/>
<evidence type="ECO:0000259" key="3">
    <source>
        <dbReference type="Pfam" id="PF13649"/>
    </source>
</evidence>
<dbReference type="Gene3D" id="3.40.50.150">
    <property type="entry name" value="Vaccinia Virus protein VP39"/>
    <property type="match status" value="1"/>
</dbReference>
<organism evidence="4 5">
    <name type="scientific">Modestobacter caceresii</name>
    <dbReference type="NCBI Taxonomy" id="1522368"/>
    <lineage>
        <taxon>Bacteria</taxon>
        <taxon>Bacillati</taxon>
        <taxon>Actinomycetota</taxon>
        <taxon>Actinomycetes</taxon>
        <taxon>Geodermatophilales</taxon>
        <taxon>Geodermatophilaceae</taxon>
        <taxon>Modestobacter</taxon>
    </lineage>
</organism>
<feature type="domain" description="Methyltransferase" evidence="3">
    <location>
        <begin position="49"/>
        <end position="142"/>
    </location>
</feature>
<dbReference type="SUPFAM" id="SSF53335">
    <property type="entry name" value="S-adenosyl-L-methionine-dependent methyltransferases"/>
    <property type="match status" value="1"/>
</dbReference>
<dbReference type="PANTHER" id="PTHR43861:SF3">
    <property type="entry name" value="PUTATIVE (AFU_ORTHOLOGUE AFUA_2G14390)-RELATED"/>
    <property type="match status" value="1"/>
</dbReference>
<name>A0A098YBY2_9ACTN</name>
<dbReference type="InterPro" id="IPR041698">
    <property type="entry name" value="Methyltransf_25"/>
</dbReference>
<dbReference type="Pfam" id="PF13649">
    <property type="entry name" value="Methyltransf_25"/>
    <property type="match status" value="1"/>
</dbReference>
<evidence type="ECO:0000256" key="1">
    <source>
        <dbReference type="ARBA" id="ARBA00022679"/>
    </source>
</evidence>
<feature type="compositionally biased region" description="Basic and acidic residues" evidence="2">
    <location>
        <begin position="194"/>
        <end position="209"/>
    </location>
</feature>
<keyword evidence="1" id="KW-0808">Transferase</keyword>
<proteinExistence type="predicted"/>
<protein>
    <recommendedName>
        <fullName evidence="3">Methyltransferase domain-containing protein</fullName>
    </recommendedName>
</protein>
<dbReference type="RefSeq" id="WP_036333306.1">
    <property type="nucleotide sequence ID" value="NZ_JPMX01000008.1"/>
</dbReference>
<evidence type="ECO:0000313" key="4">
    <source>
        <dbReference type="EMBL" id="KGH48303.1"/>
    </source>
</evidence>
<dbReference type="GO" id="GO:0016740">
    <property type="term" value="F:transferase activity"/>
    <property type="evidence" value="ECO:0007669"/>
    <property type="project" value="UniProtKB-KW"/>
</dbReference>